<evidence type="ECO:0008006" key="3">
    <source>
        <dbReference type="Google" id="ProtNLM"/>
    </source>
</evidence>
<keyword evidence="2" id="KW-1185">Reference proteome</keyword>
<gene>
    <name evidence="1" type="ORF">CVLEPA_LOCUS20735</name>
</gene>
<organism evidence="1 2">
    <name type="scientific">Clavelina lepadiformis</name>
    <name type="common">Light-bulb sea squirt</name>
    <name type="synonym">Ascidia lepadiformis</name>
    <dbReference type="NCBI Taxonomy" id="159417"/>
    <lineage>
        <taxon>Eukaryota</taxon>
        <taxon>Metazoa</taxon>
        <taxon>Chordata</taxon>
        <taxon>Tunicata</taxon>
        <taxon>Ascidiacea</taxon>
        <taxon>Aplousobranchia</taxon>
        <taxon>Clavelinidae</taxon>
        <taxon>Clavelina</taxon>
    </lineage>
</organism>
<dbReference type="EMBL" id="CAWYQH010000108">
    <property type="protein sequence ID" value="CAK8688755.1"/>
    <property type="molecule type" value="Genomic_DNA"/>
</dbReference>
<name>A0ABP0GF14_CLALP</name>
<protein>
    <recommendedName>
        <fullName evidence="3">Tesmin/TSO1-like CXC domain-containing protein</fullName>
    </recommendedName>
</protein>
<sequence>MHRDYPDIFLTNITRGKNCQQRQCYRVRDIIAKVDVIVLEYLLFAHAFTGCDTTSAVHKFGKISVFEKLKSSSLRNVADVFYEDDVSPDQVGRASIRFFELLNSSTYTLSQIRKQKYEEMVMSNRSHVDPALLPPSPRTAYHHGLRVYHQLKVWRTLSNSDLKPLSWGWQKKDDMFSPVMTDVAAAPEDVLKIIRCSCKGSCNRRCSCRKAGLTCTSSCKECCGMTCTNTTVVFDDELGEEERHFMDAFA</sequence>
<comment type="caution">
    <text evidence="1">The sequence shown here is derived from an EMBL/GenBank/DDBJ whole genome shotgun (WGS) entry which is preliminary data.</text>
</comment>
<evidence type="ECO:0000313" key="2">
    <source>
        <dbReference type="Proteomes" id="UP001642483"/>
    </source>
</evidence>
<dbReference type="Proteomes" id="UP001642483">
    <property type="component" value="Unassembled WGS sequence"/>
</dbReference>
<accession>A0ABP0GF14</accession>
<evidence type="ECO:0000313" key="1">
    <source>
        <dbReference type="EMBL" id="CAK8688755.1"/>
    </source>
</evidence>
<reference evidence="1 2" key="1">
    <citation type="submission" date="2024-02" db="EMBL/GenBank/DDBJ databases">
        <authorList>
            <person name="Daric V."/>
            <person name="Darras S."/>
        </authorList>
    </citation>
    <scope>NUCLEOTIDE SEQUENCE [LARGE SCALE GENOMIC DNA]</scope>
</reference>
<proteinExistence type="predicted"/>